<comment type="caution">
    <text evidence="6">The sequence shown here is derived from an EMBL/GenBank/DDBJ whole genome shotgun (WGS) entry which is preliminary data.</text>
</comment>
<reference evidence="6 7" key="1">
    <citation type="submission" date="2015-02" db="EMBL/GenBank/DDBJ databases">
        <title>Genome Sequence of Jannaschia aquimarina DSM28248, a member of the Roseobacter clade.</title>
        <authorList>
            <person name="Voget S."/>
            <person name="Daniel R."/>
        </authorList>
    </citation>
    <scope>NUCLEOTIDE SEQUENCE [LARGE SCALE GENOMIC DNA]</scope>
    <source>
        <strain evidence="6 7">GSW-M26</strain>
    </source>
</reference>
<dbReference type="InterPro" id="IPR036249">
    <property type="entry name" value="Thioredoxin-like_sf"/>
</dbReference>
<dbReference type="RefSeq" id="WP_201774354.1">
    <property type="nucleotide sequence ID" value="NZ_FZPF01000002.1"/>
</dbReference>
<dbReference type="Gene3D" id="3.40.30.10">
    <property type="entry name" value="Glutaredoxin"/>
    <property type="match status" value="1"/>
</dbReference>
<dbReference type="Pfam" id="PF08534">
    <property type="entry name" value="Redoxin"/>
    <property type="match status" value="1"/>
</dbReference>
<feature type="domain" description="Thioredoxin" evidence="5">
    <location>
        <begin position="1"/>
        <end position="176"/>
    </location>
</feature>
<gene>
    <name evidence="6" type="ORF">jaqu_12600</name>
</gene>
<dbReference type="GO" id="GO:0045454">
    <property type="term" value="P:cell redox homeostasis"/>
    <property type="evidence" value="ECO:0007669"/>
    <property type="project" value="TreeGrafter"/>
</dbReference>
<dbReference type="GO" id="GO:0042744">
    <property type="term" value="P:hydrogen peroxide catabolic process"/>
    <property type="evidence" value="ECO:0007669"/>
    <property type="project" value="TreeGrafter"/>
</dbReference>
<evidence type="ECO:0000256" key="2">
    <source>
        <dbReference type="ARBA" id="ARBA00023002"/>
    </source>
</evidence>
<evidence type="ECO:0000313" key="6">
    <source>
        <dbReference type="EMBL" id="KIT17070.1"/>
    </source>
</evidence>
<evidence type="ECO:0000256" key="3">
    <source>
        <dbReference type="PIRSR" id="PIRSR637944-1"/>
    </source>
</evidence>
<protein>
    <submittedName>
        <fullName evidence="6">Putative peroxiredoxin</fullName>
        <ecNumber evidence="6">1.11.1.15</ecNumber>
    </submittedName>
</protein>
<dbReference type="GO" id="GO:0034599">
    <property type="term" value="P:cellular response to oxidative stress"/>
    <property type="evidence" value="ECO:0007669"/>
    <property type="project" value="InterPro"/>
</dbReference>
<evidence type="ECO:0000313" key="7">
    <source>
        <dbReference type="Proteomes" id="UP000032232"/>
    </source>
</evidence>
<dbReference type="PROSITE" id="PS51352">
    <property type="entry name" value="THIOREDOXIN_2"/>
    <property type="match status" value="1"/>
</dbReference>
<evidence type="ECO:0000259" key="5">
    <source>
        <dbReference type="PROSITE" id="PS51352"/>
    </source>
</evidence>
<dbReference type="EMBL" id="JYFE01000023">
    <property type="protein sequence ID" value="KIT17070.1"/>
    <property type="molecule type" value="Genomic_DNA"/>
</dbReference>
<dbReference type="EC" id="1.11.1.15" evidence="6"/>
<feature type="active site" description="Cysteine sulfenic acid (-SOH) intermediate" evidence="3">
    <location>
        <position position="55"/>
    </location>
</feature>
<organism evidence="6 7">
    <name type="scientific">Jannaschia aquimarina</name>
    <dbReference type="NCBI Taxonomy" id="935700"/>
    <lineage>
        <taxon>Bacteria</taxon>
        <taxon>Pseudomonadati</taxon>
        <taxon>Pseudomonadota</taxon>
        <taxon>Alphaproteobacteria</taxon>
        <taxon>Rhodobacterales</taxon>
        <taxon>Roseobacteraceae</taxon>
        <taxon>Jannaschia</taxon>
    </lineage>
</organism>
<dbReference type="GO" id="GO:0008379">
    <property type="term" value="F:thioredoxin peroxidase activity"/>
    <property type="evidence" value="ECO:0007669"/>
    <property type="project" value="InterPro"/>
</dbReference>
<dbReference type="InterPro" id="IPR013766">
    <property type="entry name" value="Thioredoxin_domain"/>
</dbReference>
<dbReference type="GO" id="GO:0005737">
    <property type="term" value="C:cytoplasm"/>
    <property type="evidence" value="ECO:0007669"/>
    <property type="project" value="TreeGrafter"/>
</dbReference>
<accession>A0A0D1EMY7</accession>
<keyword evidence="2 6" id="KW-0560">Oxidoreductase</keyword>
<dbReference type="PATRIC" id="fig|935700.4.peg.1311"/>
<feature type="region of interest" description="Disordered" evidence="4">
    <location>
        <begin position="148"/>
        <end position="187"/>
    </location>
</feature>
<keyword evidence="7" id="KW-1185">Reference proteome</keyword>
<dbReference type="InterPro" id="IPR037944">
    <property type="entry name" value="PRX5-like"/>
</dbReference>
<dbReference type="InterPro" id="IPR013740">
    <property type="entry name" value="Redoxin"/>
</dbReference>
<evidence type="ECO:0000256" key="4">
    <source>
        <dbReference type="SAM" id="MobiDB-lite"/>
    </source>
</evidence>
<dbReference type="Proteomes" id="UP000032232">
    <property type="component" value="Unassembled WGS sequence"/>
</dbReference>
<dbReference type="AlphaFoldDB" id="A0A0D1EMY7"/>
<dbReference type="PANTHER" id="PTHR10430:SF16">
    <property type="entry name" value="PEROXIREDOXIN-5, MITOCHONDRIAL"/>
    <property type="match status" value="1"/>
</dbReference>
<dbReference type="STRING" id="935700.jaqu_12600"/>
<dbReference type="SUPFAM" id="SSF52833">
    <property type="entry name" value="Thioredoxin-like"/>
    <property type="match status" value="1"/>
</dbReference>
<sequence>MAMGRRIPDVVLHTRVRDEAISPNPFRWAPIRAPELMGEGRVAVFLFPAAFSPTCSDSHLPAIEEAYRAFTEAGCRAVFGIAVNDAFTMHQWGRHLGIEKVALVPDGNGDFARRLGMLVSRRHLGYGFRAWRSAFVAEDGEIVAWFEEPGIGDDGGTDDDPYGETEPAKVLDWLEANPRDEAGGAGS</sequence>
<feature type="compositionally biased region" description="Basic and acidic residues" evidence="4">
    <location>
        <begin position="177"/>
        <end position="187"/>
    </location>
</feature>
<dbReference type="PANTHER" id="PTHR10430">
    <property type="entry name" value="PEROXIREDOXIN"/>
    <property type="match status" value="1"/>
</dbReference>
<evidence type="ECO:0000256" key="1">
    <source>
        <dbReference type="ARBA" id="ARBA00022559"/>
    </source>
</evidence>
<proteinExistence type="predicted"/>
<keyword evidence="1 6" id="KW-0575">Peroxidase</keyword>
<name>A0A0D1EMY7_9RHOB</name>